<dbReference type="Gene3D" id="3.40.50.720">
    <property type="entry name" value="NAD(P)-binding Rossmann-like Domain"/>
    <property type="match status" value="1"/>
</dbReference>
<dbReference type="Proteomes" id="UP000323506">
    <property type="component" value="Chromosome D07"/>
</dbReference>
<organism evidence="2 3">
    <name type="scientific">Gossypium darwinii</name>
    <name type="common">Darwin's cotton</name>
    <name type="synonym">Gossypium barbadense var. darwinii</name>
    <dbReference type="NCBI Taxonomy" id="34276"/>
    <lineage>
        <taxon>Eukaryota</taxon>
        <taxon>Viridiplantae</taxon>
        <taxon>Streptophyta</taxon>
        <taxon>Embryophyta</taxon>
        <taxon>Tracheophyta</taxon>
        <taxon>Spermatophyta</taxon>
        <taxon>Magnoliopsida</taxon>
        <taxon>eudicotyledons</taxon>
        <taxon>Gunneridae</taxon>
        <taxon>Pentapetalae</taxon>
        <taxon>rosids</taxon>
        <taxon>malvids</taxon>
        <taxon>Malvales</taxon>
        <taxon>Malvaceae</taxon>
        <taxon>Malvoideae</taxon>
        <taxon>Gossypium</taxon>
    </lineage>
</organism>
<keyword evidence="3" id="KW-1185">Reference proteome</keyword>
<evidence type="ECO:0000313" key="2">
    <source>
        <dbReference type="EMBL" id="TYG60345.1"/>
    </source>
</evidence>
<dbReference type="InterPro" id="IPR000594">
    <property type="entry name" value="ThiF_NAD_FAD-bd"/>
</dbReference>
<name>A0A5D2BW08_GOSDA</name>
<dbReference type="Pfam" id="PF00899">
    <property type="entry name" value="ThiF"/>
    <property type="match status" value="1"/>
</dbReference>
<gene>
    <name evidence="2" type="ORF">ES288_D07G061400v1</name>
</gene>
<sequence>MECSEDAVSGHIQLLIPGETVCFTCAPPLVVTSGVDERTLKREGVCAASLPTTMRVVAGVLVPNTLKFLLKFGYVSPYLGYSCFKDFFPTMAMKPNPQCSNAACGAAGKRKSFFFNYKKYLFAKPTGVAKAGMEAEAKVAAADAPFHADNEWNIRYKSQLWQAVDAYALPKGLALELPSADEFVKSLTSGATDTAIDELEDLRRQPEALNAN</sequence>
<dbReference type="InterPro" id="IPR035985">
    <property type="entry name" value="Ubiquitin-activating_enz"/>
</dbReference>
<protein>
    <recommendedName>
        <fullName evidence="1">THIF-type NAD/FAD binding fold domain-containing protein</fullName>
    </recommendedName>
</protein>
<reference evidence="2 3" key="1">
    <citation type="submission" date="2019-06" db="EMBL/GenBank/DDBJ databases">
        <title>WGS assembly of Gossypium darwinii.</title>
        <authorList>
            <person name="Chen Z.J."/>
            <person name="Sreedasyam A."/>
            <person name="Ando A."/>
            <person name="Song Q."/>
            <person name="De L."/>
            <person name="Hulse-Kemp A."/>
            <person name="Ding M."/>
            <person name="Ye W."/>
            <person name="Kirkbride R."/>
            <person name="Jenkins J."/>
            <person name="Plott C."/>
            <person name="Lovell J."/>
            <person name="Lin Y.-M."/>
            <person name="Vaughn R."/>
            <person name="Liu B."/>
            <person name="Li W."/>
            <person name="Simpson S."/>
            <person name="Scheffler B."/>
            <person name="Saski C."/>
            <person name="Grover C."/>
            <person name="Hu G."/>
            <person name="Conover J."/>
            <person name="Carlson J."/>
            <person name="Shu S."/>
            <person name="Boston L."/>
            <person name="Williams M."/>
            <person name="Peterson D."/>
            <person name="Mcgee K."/>
            <person name="Jones D."/>
            <person name="Wendel J."/>
            <person name="Stelly D."/>
            <person name="Grimwood J."/>
            <person name="Schmutz J."/>
        </authorList>
    </citation>
    <scope>NUCLEOTIDE SEQUENCE [LARGE SCALE GENOMIC DNA]</scope>
    <source>
        <strain evidence="2">1808015.09</strain>
    </source>
</reference>
<dbReference type="SUPFAM" id="SSF69572">
    <property type="entry name" value="Activating enzymes of the ubiquitin-like proteins"/>
    <property type="match status" value="1"/>
</dbReference>
<proteinExistence type="predicted"/>
<dbReference type="GO" id="GO:0008641">
    <property type="term" value="F:ubiquitin-like modifier activating enzyme activity"/>
    <property type="evidence" value="ECO:0007669"/>
    <property type="project" value="InterPro"/>
</dbReference>
<dbReference type="AlphaFoldDB" id="A0A5D2BW08"/>
<evidence type="ECO:0000259" key="1">
    <source>
        <dbReference type="Pfam" id="PF00899"/>
    </source>
</evidence>
<evidence type="ECO:0000313" key="3">
    <source>
        <dbReference type="Proteomes" id="UP000323506"/>
    </source>
</evidence>
<accession>A0A5D2BW08</accession>
<dbReference type="EMBL" id="CM017707">
    <property type="protein sequence ID" value="TYG60345.1"/>
    <property type="molecule type" value="Genomic_DNA"/>
</dbReference>
<feature type="domain" description="THIF-type NAD/FAD binding fold" evidence="1">
    <location>
        <begin position="8"/>
        <end position="100"/>
    </location>
</feature>